<comment type="caution">
    <text evidence="10">The sequence shown here is derived from an EMBL/GenBank/DDBJ whole genome shotgun (WGS) entry which is preliminary data.</text>
</comment>
<dbReference type="Gene3D" id="3.40.50.1820">
    <property type="entry name" value="alpha/beta hydrolase"/>
    <property type="match status" value="1"/>
</dbReference>
<name>A0A9W8L567_9FUNG</name>
<dbReference type="PANTHER" id="PTHR11802">
    <property type="entry name" value="SERINE PROTEASE FAMILY S10 SERINE CARBOXYPEPTIDASE"/>
    <property type="match status" value="1"/>
</dbReference>
<dbReference type="GO" id="GO:0004185">
    <property type="term" value="F:serine-type carboxypeptidase activity"/>
    <property type="evidence" value="ECO:0007669"/>
    <property type="project" value="UniProtKB-UniRule"/>
</dbReference>
<dbReference type="EMBL" id="JANBTX010000056">
    <property type="protein sequence ID" value="KAJ2688033.1"/>
    <property type="molecule type" value="Genomic_DNA"/>
</dbReference>
<feature type="region of interest" description="Disordered" evidence="8">
    <location>
        <begin position="1"/>
        <end position="28"/>
    </location>
</feature>
<dbReference type="InterPro" id="IPR033124">
    <property type="entry name" value="Ser_caboxypep_his_AS"/>
</dbReference>
<dbReference type="OrthoDB" id="443318at2759"/>
<evidence type="ECO:0000313" key="10">
    <source>
        <dbReference type="EMBL" id="KAJ2688033.1"/>
    </source>
</evidence>
<protein>
    <recommendedName>
        <fullName evidence="7">Carboxypeptidase</fullName>
        <ecNumber evidence="7">3.4.16.-</ecNumber>
    </recommendedName>
</protein>
<organism evidence="10 11">
    <name type="scientific">Coemansia spiralis</name>
    <dbReference type="NCBI Taxonomy" id="417178"/>
    <lineage>
        <taxon>Eukaryota</taxon>
        <taxon>Fungi</taxon>
        <taxon>Fungi incertae sedis</taxon>
        <taxon>Zoopagomycota</taxon>
        <taxon>Kickxellomycotina</taxon>
        <taxon>Kickxellomycetes</taxon>
        <taxon>Kickxellales</taxon>
        <taxon>Kickxellaceae</taxon>
        <taxon>Coemansia</taxon>
    </lineage>
</organism>
<keyword evidence="2 7" id="KW-0121">Carboxypeptidase</keyword>
<evidence type="ECO:0000256" key="8">
    <source>
        <dbReference type="SAM" id="MobiDB-lite"/>
    </source>
</evidence>
<dbReference type="InterPro" id="IPR029058">
    <property type="entry name" value="AB_hydrolase_fold"/>
</dbReference>
<dbReference type="PROSITE" id="PS00560">
    <property type="entry name" value="CARBOXYPEPT_SER_HIS"/>
    <property type="match status" value="1"/>
</dbReference>
<dbReference type="Gene3D" id="1.10.287.410">
    <property type="match status" value="1"/>
</dbReference>
<evidence type="ECO:0000256" key="2">
    <source>
        <dbReference type="ARBA" id="ARBA00022645"/>
    </source>
</evidence>
<keyword evidence="6" id="KW-0325">Glycoprotein</keyword>
<dbReference type="Proteomes" id="UP001151516">
    <property type="component" value="Unassembled WGS sequence"/>
</dbReference>
<evidence type="ECO:0000256" key="1">
    <source>
        <dbReference type="ARBA" id="ARBA00009431"/>
    </source>
</evidence>
<feature type="domain" description="Fungal-type protein kinase" evidence="9">
    <location>
        <begin position="134"/>
        <end position="516"/>
    </location>
</feature>
<dbReference type="Gene3D" id="1.10.510.10">
    <property type="entry name" value="Transferase(Phosphotransferase) domain 1"/>
    <property type="match status" value="1"/>
</dbReference>
<dbReference type="Pfam" id="PF00450">
    <property type="entry name" value="Peptidase_S10"/>
    <property type="match status" value="1"/>
</dbReference>
<proteinExistence type="inferred from homology"/>
<evidence type="ECO:0000256" key="3">
    <source>
        <dbReference type="ARBA" id="ARBA00022670"/>
    </source>
</evidence>
<comment type="similarity">
    <text evidence="1 7">Belongs to the peptidase S10 family.</text>
</comment>
<dbReference type="SUPFAM" id="SSF56112">
    <property type="entry name" value="Protein kinase-like (PK-like)"/>
    <property type="match status" value="1"/>
</dbReference>
<evidence type="ECO:0000256" key="6">
    <source>
        <dbReference type="ARBA" id="ARBA00023180"/>
    </source>
</evidence>
<keyword evidence="5 7" id="KW-0378">Hydrolase</keyword>
<dbReference type="InterPro" id="IPR001563">
    <property type="entry name" value="Peptidase_S10"/>
</dbReference>
<dbReference type="PRINTS" id="PR00724">
    <property type="entry name" value="CRBOXYPTASEC"/>
</dbReference>
<gene>
    <name evidence="10" type="ORF">IWW39_002511</name>
</gene>
<evidence type="ECO:0000256" key="4">
    <source>
        <dbReference type="ARBA" id="ARBA00022729"/>
    </source>
</evidence>
<evidence type="ECO:0000313" key="11">
    <source>
        <dbReference type="Proteomes" id="UP001151516"/>
    </source>
</evidence>
<dbReference type="Pfam" id="PF17667">
    <property type="entry name" value="Pkinase_fungal"/>
    <property type="match status" value="1"/>
</dbReference>
<dbReference type="AlphaFoldDB" id="A0A9W8L567"/>
<evidence type="ECO:0000256" key="5">
    <source>
        <dbReference type="ARBA" id="ARBA00022801"/>
    </source>
</evidence>
<dbReference type="EC" id="3.4.16.-" evidence="7"/>
<dbReference type="InterPro" id="IPR040976">
    <property type="entry name" value="Pkinase_fungal"/>
</dbReference>
<dbReference type="InterPro" id="IPR011009">
    <property type="entry name" value="Kinase-like_dom_sf"/>
</dbReference>
<dbReference type="InterPro" id="IPR018202">
    <property type="entry name" value="Ser_caboxypep_ser_AS"/>
</dbReference>
<dbReference type="PANTHER" id="PTHR11802:SF113">
    <property type="entry name" value="SERINE CARBOXYPEPTIDASE CTSA-4.1"/>
    <property type="match status" value="1"/>
</dbReference>
<keyword evidence="11" id="KW-1185">Reference proteome</keyword>
<dbReference type="SUPFAM" id="SSF53474">
    <property type="entry name" value="alpha/beta-Hydrolases"/>
    <property type="match status" value="1"/>
</dbReference>
<keyword evidence="4" id="KW-0732">Signal</keyword>
<sequence>MERQLRKAKPRGNKENIGIASRTRSKAQNRRVDGIDDSLLEVCIDEMRSWARTQDEFKGSEKRMRSAIKSFILYVAHYVKQLLSASDSISAEAKEGCRLFVPSLSADSKSEIADDCDQIDMGLIDRKSTADIEACTNPLYYRLWAIIEARLAKTSKDACGAFAQLCRHTQQMFTEQYDLRFTFGFTVCAGEVCLYHFGNNKIVASAPMDIATREGRRSFIELLINLSLCEISQLGRDPTIQFLADLNCWQIDCPDDDNNNDASRDTGKQYYFSTIICHSDRLLGRHTRCYQLTDICPTKKRKDGESLEATMVVKDAFAFAKSNVSEDGRDEVRILKRIWQKLEGDKSGIMYPKIVVGGRVQFKRGNKTIEDTTSTMYEGVDNELLEKVSGGAFFRAHRRFVLESIGEPLHTVETVKEFVTVICDVMECRHAIVERCQILHQDISDSNILVVQSNGAVRGLLIDFDFAIYVSEDKEAGCGKMAGTLPFMSFNSIISSNVKRTSLDDCESMLFLLCWYTTIGFGSDGEQNEAKAVSKRKAIARWRDGDMVSIAKAKLLHLRYLGNFELDIVGDFDRAAKNSKQFAQLAPDLYKALFVINNLALALVFSVASGFMMRVKGYPQHATSVDSPSNVVRMKSLPGHQLRIGTPRLCKTKVKQLSGYLDTASDKHFFFWFFEARKRSGCKTPLAVWLNGGPGCSSALGALTELGPCRLSDSGNSTIDNPYAWNENAHVIFIDQPANVGYSYGSVVNTTEASAVDFYALLQLFYKRYPEYAKGDLHLFGESYAGKYIPAMGRQILEMNAKVKKRSSGTLGQRVLPLASVAIGNGFVNPKTQFKYVSKMACNSTYPPVLAQDVCRQMDQDYPQCAKKIDSCFASTGNSTQCQDALDFCESRIDYRLSIVDPTINPYDVRLKCEYPPLCYKFATQASDYLALPSVQRALGAKENTDYQACSRKVLNGFVDTFDLLRSFEDDVAVLLNSGIRALFYNGDADSVCGWYGTKAMLIEMNWHGRRGFSRAQDRMWTVGGEKSGVSRSFDNLTFIRVFDSGHLVPRDQPARALAMVNRWLAKKRF</sequence>
<accession>A0A9W8L567</accession>
<dbReference type="GO" id="GO:0006508">
    <property type="term" value="P:proteolysis"/>
    <property type="evidence" value="ECO:0007669"/>
    <property type="project" value="UniProtKB-KW"/>
</dbReference>
<feature type="compositionally biased region" description="Basic residues" evidence="8">
    <location>
        <begin position="1"/>
        <end position="11"/>
    </location>
</feature>
<evidence type="ECO:0000256" key="7">
    <source>
        <dbReference type="RuleBase" id="RU361156"/>
    </source>
</evidence>
<dbReference type="GO" id="GO:0000324">
    <property type="term" value="C:fungal-type vacuole"/>
    <property type="evidence" value="ECO:0007669"/>
    <property type="project" value="TreeGrafter"/>
</dbReference>
<reference evidence="10" key="1">
    <citation type="submission" date="2022-07" db="EMBL/GenBank/DDBJ databases">
        <title>Phylogenomic reconstructions and comparative analyses of Kickxellomycotina fungi.</title>
        <authorList>
            <person name="Reynolds N.K."/>
            <person name="Stajich J.E."/>
            <person name="Barry K."/>
            <person name="Grigoriev I.V."/>
            <person name="Crous P."/>
            <person name="Smith M.E."/>
        </authorList>
    </citation>
    <scope>NUCLEOTIDE SEQUENCE</scope>
    <source>
        <strain evidence="10">CBS 109367</strain>
    </source>
</reference>
<dbReference type="PROSITE" id="PS00131">
    <property type="entry name" value="CARBOXYPEPT_SER_SER"/>
    <property type="match status" value="1"/>
</dbReference>
<keyword evidence="3 7" id="KW-0645">Protease</keyword>
<evidence type="ECO:0000259" key="9">
    <source>
        <dbReference type="Pfam" id="PF17667"/>
    </source>
</evidence>